<dbReference type="eggNOG" id="KOG0800">
    <property type="taxonomic scope" value="Eukaryota"/>
</dbReference>
<proteinExistence type="predicted"/>
<evidence type="ECO:0008006" key="3">
    <source>
        <dbReference type="Google" id="ProtNLM"/>
    </source>
</evidence>
<dbReference type="InParanoid" id="M4BB81"/>
<protein>
    <recommendedName>
        <fullName evidence="3">PX domain-containing protein</fullName>
    </recommendedName>
</protein>
<evidence type="ECO:0000313" key="1">
    <source>
        <dbReference type="EnsemblProtists" id="HpaP803543"/>
    </source>
</evidence>
<reference evidence="2" key="1">
    <citation type="journal article" date="2010" name="Science">
        <title>Signatures of adaptation to obligate biotrophy in the Hyaloperonospora arabidopsidis genome.</title>
        <authorList>
            <person name="Baxter L."/>
            <person name="Tripathy S."/>
            <person name="Ishaque N."/>
            <person name="Boot N."/>
            <person name="Cabral A."/>
            <person name="Kemen E."/>
            <person name="Thines M."/>
            <person name="Ah-Fong A."/>
            <person name="Anderson R."/>
            <person name="Badejoko W."/>
            <person name="Bittner-Eddy P."/>
            <person name="Boore J.L."/>
            <person name="Chibucos M.C."/>
            <person name="Coates M."/>
            <person name="Dehal P."/>
            <person name="Delehaunty K."/>
            <person name="Dong S."/>
            <person name="Downton P."/>
            <person name="Dumas B."/>
            <person name="Fabro G."/>
            <person name="Fronick C."/>
            <person name="Fuerstenberg S.I."/>
            <person name="Fulton L."/>
            <person name="Gaulin E."/>
            <person name="Govers F."/>
            <person name="Hughes L."/>
            <person name="Humphray S."/>
            <person name="Jiang R.H."/>
            <person name="Judelson H."/>
            <person name="Kamoun S."/>
            <person name="Kyung K."/>
            <person name="Meijer H."/>
            <person name="Minx P."/>
            <person name="Morris P."/>
            <person name="Nelson J."/>
            <person name="Phuntumart V."/>
            <person name="Qutob D."/>
            <person name="Rehmany A."/>
            <person name="Rougon-Cardoso A."/>
            <person name="Ryden P."/>
            <person name="Torto-Alalibo T."/>
            <person name="Studholme D."/>
            <person name="Wang Y."/>
            <person name="Win J."/>
            <person name="Wood J."/>
            <person name="Clifton S.W."/>
            <person name="Rogers J."/>
            <person name="Van den Ackerveken G."/>
            <person name="Jones J.D."/>
            <person name="McDowell J.M."/>
            <person name="Beynon J."/>
            <person name="Tyler B.M."/>
        </authorList>
    </citation>
    <scope>NUCLEOTIDE SEQUENCE [LARGE SCALE GENOMIC DNA]</scope>
    <source>
        <strain evidence="2">Emoy2</strain>
    </source>
</reference>
<sequence>MAYNCTVSSVTTRTRWRVSYRYSEFLALRKKVEDLWTCKAKEWSGSCQAIRDATAAFFSKETPSNDLEAVSSDQTSSSEARKRAGAFAPTCPVARECNEVRSCASETTASSVQVPWCQTQSPVGYQELGGCHGRLHAGASKPDEEKVNFLSLVVSTSKNVYRRWSDGCRPSMLAVAIAQFYCSANTPSTASAFQYDCPVCRAQVGVSAVANYCRPKNQVQWWLTDFKENPLNSAALQVTGRTASLQLL</sequence>
<accession>M4BB81</accession>
<reference evidence="1" key="2">
    <citation type="submission" date="2015-06" db="UniProtKB">
        <authorList>
            <consortium name="EnsemblProtists"/>
        </authorList>
    </citation>
    <scope>IDENTIFICATION</scope>
    <source>
        <strain evidence="1">Emoy2</strain>
    </source>
</reference>
<name>M4BB81_HYAAE</name>
<organism evidence="1 2">
    <name type="scientific">Hyaloperonospora arabidopsidis (strain Emoy2)</name>
    <name type="common">Downy mildew agent</name>
    <name type="synonym">Peronospora arabidopsidis</name>
    <dbReference type="NCBI Taxonomy" id="559515"/>
    <lineage>
        <taxon>Eukaryota</taxon>
        <taxon>Sar</taxon>
        <taxon>Stramenopiles</taxon>
        <taxon>Oomycota</taxon>
        <taxon>Peronosporomycetes</taxon>
        <taxon>Peronosporales</taxon>
        <taxon>Peronosporaceae</taxon>
        <taxon>Hyaloperonospora</taxon>
    </lineage>
</organism>
<dbReference type="VEuPathDB" id="FungiDB:HpaG803543"/>
<evidence type="ECO:0000313" key="2">
    <source>
        <dbReference type="Proteomes" id="UP000011713"/>
    </source>
</evidence>
<dbReference type="EnsemblProtists" id="HpaT803543">
    <property type="protein sequence ID" value="HpaP803543"/>
    <property type="gene ID" value="HpaG803543"/>
</dbReference>
<dbReference type="EMBL" id="JH598095">
    <property type="status" value="NOT_ANNOTATED_CDS"/>
    <property type="molecule type" value="Genomic_DNA"/>
</dbReference>
<keyword evidence="2" id="KW-1185">Reference proteome</keyword>
<dbReference type="HOGENOM" id="CLU_080040_0_0_1"/>
<dbReference type="AlphaFoldDB" id="M4BB81"/>
<dbReference type="Proteomes" id="UP000011713">
    <property type="component" value="Unassembled WGS sequence"/>
</dbReference>